<dbReference type="Gene3D" id="1.10.510.10">
    <property type="entry name" value="Transferase(Phosphotransferase) domain 1"/>
    <property type="match status" value="1"/>
</dbReference>
<keyword evidence="3" id="KW-0472">Membrane</keyword>
<evidence type="ECO:0000313" key="5">
    <source>
        <dbReference type="Proteomes" id="UP000254879"/>
    </source>
</evidence>
<feature type="region of interest" description="Disordered" evidence="2">
    <location>
        <begin position="382"/>
        <end position="410"/>
    </location>
</feature>
<gene>
    <name evidence="4" type="ORF">NCTC10815_02202</name>
</gene>
<dbReference type="Proteomes" id="UP000254879">
    <property type="component" value="Unassembled WGS sequence"/>
</dbReference>
<dbReference type="InterPro" id="IPR042565">
    <property type="entry name" value="T7SS_EssB_C"/>
</dbReference>
<feature type="compositionally biased region" description="Polar residues" evidence="2">
    <location>
        <begin position="396"/>
        <end position="410"/>
    </location>
</feature>
<dbReference type="AlphaFoldDB" id="A0A378MEV4"/>
<sequence>MTRTIEMDGTGYEFTYEDTQWSVTFAESRTKVKAMDELELLKQPNEKMAPVEILHENDSYIFHYEIDKNTYSFAEIERMERKDKLRALHNVGSLAAFLSTRYTFFLHPDNIVFDLNLNPLIVHRGIKRILPPYEMNEETLFKQYRCLVIAMFSKKYSFENLYSGSLHNARATSFEKKVTETKSIRELMTLLEELYQAELKTVAKNMLLVPKKNFKTFKGLAIGFIIAAVLLAVPLLYFAFVKIPYQTTLLTANENFLKTDYDKVISDLEKVNPEKMPKTTQYELAYAYLQGEKLDDKRKENIMRSISLKSDPQTLLYWIYNGRGDFAKSNDIAKLLDQKDLRMYSLIKQLEQVKNNSKLSGNEKLSKQKAIEEELKTLDEETTKKMKTNKGDQKNDTNSLTAYQQWNDLS</sequence>
<feature type="transmembrane region" description="Helical" evidence="3">
    <location>
        <begin position="220"/>
        <end position="240"/>
    </location>
</feature>
<proteinExistence type="inferred from homology"/>
<name>A0A378MEV4_LISGR</name>
<evidence type="ECO:0000313" key="4">
    <source>
        <dbReference type="EMBL" id="STY44848.1"/>
    </source>
</evidence>
<evidence type="ECO:0000256" key="2">
    <source>
        <dbReference type="SAM" id="MobiDB-lite"/>
    </source>
</evidence>
<feature type="compositionally biased region" description="Basic and acidic residues" evidence="2">
    <location>
        <begin position="382"/>
        <end position="395"/>
    </location>
</feature>
<dbReference type="NCBIfam" id="TIGR03926">
    <property type="entry name" value="T7_EssB"/>
    <property type="match status" value="1"/>
</dbReference>
<comment type="similarity">
    <text evidence="1">Belongs to the EssB family.</text>
</comment>
<dbReference type="Pfam" id="PF10140">
    <property type="entry name" value="YukC"/>
    <property type="match status" value="1"/>
</dbReference>
<keyword evidence="3" id="KW-1133">Transmembrane helix</keyword>
<reference evidence="4 5" key="1">
    <citation type="submission" date="2018-06" db="EMBL/GenBank/DDBJ databases">
        <authorList>
            <consortium name="Pathogen Informatics"/>
            <person name="Doyle S."/>
        </authorList>
    </citation>
    <scope>NUCLEOTIDE SEQUENCE [LARGE SCALE GENOMIC DNA]</scope>
    <source>
        <strain evidence="5">NCTC 10815</strain>
    </source>
</reference>
<dbReference type="InterPro" id="IPR018778">
    <property type="entry name" value="T7SS_EssB"/>
</dbReference>
<protein>
    <submittedName>
        <fullName evidence="4">Type VII secretion protein EssB</fullName>
    </submittedName>
</protein>
<organism evidence="4 5">
    <name type="scientific">Listeria grayi</name>
    <name type="common">Listeria murrayi</name>
    <dbReference type="NCBI Taxonomy" id="1641"/>
    <lineage>
        <taxon>Bacteria</taxon>
        <taxon>Bacillati</taxon>
        <taxon>Bacillota</taxon>
        <taxon>Bacilli</taxon>
        <taxon>Bacillales</taxon>
        <taxon>Listeriaceae</taxon>
        <taxon>Listeria</taxon>
    </lineage>
</organism>
<accession>A0A378MEV4</accession>
<evidence type="ECO:0000256" key="1">
    <source>
        <dbReference type="ARBA" id="ARBA00010163"/>
    </source>
</evidence>
<evidence type="ECO:0000256" key="3">
    <source>
        <dbReference type="SAM" id="Phobius"/>
    </source>
</evidence>
<dbReference type="RefSeq" id="WP_115346097.1">
    <property type="nucleotide sequence ID" value="NZ_UGPG01000001.1"/>
</dbReference>
<dbReference type="Gene3D" id="1.25.40.680">
    <property type="entry name" value="Type VII secretion system EssB, C-terminal-like domain"/>
    <property type="match status" value="1"/>
</dbReference>
<keyword evidence="3" id="KW-0812">Transmembrane</keyword>
<dbReference type="EMBL" id="UGPG01000001">
    <property type="protein sequence ID" value="STY44848.1"/>
    <property type="molecule type" value="Genomic_DNA"/>
</dbReference>